<keyword evidence="1" id="KW-0812">Transmembrane</keyword>
<organism evidence="2 3">
    <name type="scientific">Bacillus thuringiensis subsp. tolworthi</name>
    <dbReference type="NCBI Taxonomy" id="1442"/>
    <lineage>
        <taxon>Bacteria</taxon>
        <taxon>Bacillati</taxon>
        <taxon>Bacillota</taxon>
        <taxon>Bacilli</taxon>
        <taxon>Bacillales</taxon>
        <taxon>Bacillaceae</taxon>
        <taxon>Bacillus</taxon>
        <taxon>Bacillus cereus group</taxon>
    </lineage>
</organism>
<proteinExistence type="predicted"/>
<keyword evidence="1" id="KW-0472">Membrane</keyword>
<evidence type="ECO:0000313" key="3">
    <source>
        <dbReference type="Proteomes" id="UP000055316"/>
    </source>
</evidence>
<reference evidence="2 3" key="1">
    <citation type="submission" date="2015-05" db="EMBL/GenBank/DDBJ databases">
        <title>Whole genome sequence of Bacillus thuringiensis serovar tolworthi Pasteur Institute Standard strain.</title>
        <authorList>
            <person name="Kanda K."/>
            <person name="Nakashima K."/>
            <person name="Nagano Y."/>
        </authorList>
    </citation>
    <scope>NUCLEOTIDE SEQUENCE [LARGE SCALE GENOMIC DNA]</scope>
    <source>
        <strain evidence="2 3">Pasteur Institute Standard strain</strain>
    </source>
</reference>
<name>A0A9W4ES10_BACTO</name>
<dbReference type="Proteomes" id="UP000055316">
    <property type="component" value="Chromosome"/>
</dbReference>
<sequence>MEILIIVGCLLIGIILISISNYRFIKELKEKNSKKEKWKVVAGNLIELFSDPLHGVPFYFLTGGLFFVIGLLLFLSMGMGWLEID</sequence>
<accession>A0A9W4ES10</accession>
<feature type="transmembrane region" description="Helical" evidence="1">
    <location>
        <begin position="5"/>
        <end position="25"/>
    </location>
</feature>
<evidence type="ECO:0000256" key="1">
    <source>
        <dbReference type="SAM" id="Phobius"/>
    </source>
</evidence>
<gene>
    <name evidence="2" type="ORF">KNN_00761</name>
</gene>
<dbReference type="SMR" id="A0A9W4ES10"/>
<protein>
    <submittedName>
        <fullName evidence="2">Uncharacterized protein</fullName>
    </submittedName>
</protein>
<feature type="transmembrane region" description="Helical" evidence="1">
    <location>
        <begin position="58"/>
        <end position="82"/>
    </location>
</feature>
<keyword evidence="1" id="KW-1133">Transmembrane helix</keyword>
<dbReference type="EMBL" id="AP014864">
    <property type="protein sequence ID" value="BAR81611.1"/>
    <property type="molecule type" value="Genomic_DNA"/>
</dbReference>
<dbReference type="RefSeq" id="WP_000404320.1">
    <property type="nucleotide sequence ID" value="NZ_AP014864.1"/>
</dbReference>
<dbReference type="AlphaFoldDB" id="A0A9W4ES10"/>
<evidence type="ECO:0000313" key="2">
    <source>
        <dbReference type="EMBL" id="BAR81611.1"/>
    </source>
</evidence>